<evidence type="ECO:0000256" key="1">
    <source>
        <dbReference type="SAM" id="MobiDB-lite"/>
    </source>
</evidence>
<dbReference type="EMBL" id="VEPZ02000193">
    <property type="protein sequence ID" value="KAE8731706.1"/>
    <property type="molecule type" value="Genomic_DNA"/>
</dbReference>
<sequence>MDRLRSRHRSIFSVFTKAEIEEKLLMESRELLQSRAGKPIGKWTEVQSWFAARKQESTSEVPSFTDTPENQALMPAETCPLNNGHQTSQNFEGVDSQAGEKTPDLSN</sequence>
<dbReference type="AlphaFoldDB" id="A0A6A3CRT0"/>
<accession>A0A6A3CRT0</accession>
<comment type="caution">
    <text evidence="2">The sequence shown here is derived from an EMBL/GenBank/DDBJ whole genome shotgun (WGS) entry which is preliminary data.</text>
</comment>
<evidence type="ECO:0000313" key="2">
    <source>
        <dbReference type="EMBL" id="KAE8731706.1"/>
    </source>
</evidence>
<protein>
    <submittedName>
        <fullName evidence="2">NADP-malic enzyme 4</fullName>
    </submittedName>
</protein>
<feature type="compositionally biased region" description="Polar residues" evidence="1">
    <location>
        <begin position="80"/>
        <end position="91"/>
    </location>
</feature>
<keyword evidence="3" id="KW-1185">Reference proteome</keyword>
<organism evidence="2 3">
    <name type="scientific">Hibiscus syriacus</name>
    <name type="common">Rose of Sharon</name>
    <dbReference type="NCBI Taxonomy" id="106335"/>
    <lineage>
        <taxon>Eukaryota</taxon>
        <taxon>Viridiplantae</taxon>
        <taxon>Streptophyta</taxon>
        <taxon>Embryophyta</taxon>
        <taxon>Tracheophyta</taxon>
        <taxon>Spermatophyta</taxon>
        <taxon>Magnoliopsida</taxon>
        <taxon>eudicotyledons</taxon>
        <taxon>Gunneridae</taxon>
        <taxon>Pentapetalae</taxon>
        <taxon>rosids</taxon>
        <taxon>malvids</taxon>
        <taxon>Malvales</taxon>
        <taxon>Malvaceae</taxon>
        <taxon>Malvoideae</taxon>
        <taxon>Hibiscus</taxon>
    </lineage>
</organism>
<gene>
    <name evidence="2" type="ORF">F3Y22_tig00002793pilonHSYRG00347</name>
</gene>
<feature type="region of interest" description="Disordered" evidence="1">
    <location>
        <begin position="54"/>
        <end position="107"/>
    </location>
</feature>
<name>A0A6A3CRT0_HIBSY</name>
<proteinExistence type="predicted"/>
<evidence type="ECO:0000313" key="3">
    <source>
        <dbReference type="Proteomes" id="UP000436088"/>
    </source>
</evidence>
<dbReference type="Proteomes" id="UP000436088">
    <property type="component" value="Unassembled WGS sequence"/>
</dbReference>
<feature type="compositionally biased region" description="Polar residues" evidence="1">
    <location>
        <begin position="58"/>
        <end position="70"/>
    </location>
</feature>
<reference evidence="2" key="1">
    <citation type="submission" date="2019-09" db="EMBL/GenBank/DDBJ databases">
        <title>Draft genome information of white flower Hibiscus syriacus.</title>
        <authorList>
            <person name="Kim Y.-M."/>
        </authorList>
    </citation>
    <scope>NUCLEOTIDE SEQUENCE [LARGE SCALE GENOMIC DNA]</scope>
    <source>
        <strain evidence="2">YM2019G1</strain>
    </source>
</reference>